<feature type="transmembrane region" description="Helical" evidence="1">
    <location>
        <begin position="47"/>
        <end position="66"/>
    </location>
</feature>
<sequence>MISILFAVLAACSNAFGTVLQRRAVLTVPASKSLRLGLMKDLLRTPVWLAGILGVILAAIFQALALGTGSLAAVQPVFILELPLALVIGGMVFHVELSHKAWVSVACIAGGLALFLFSMAPSGGREQVPGIWWVPTLLIVGGLGAVLVLAGLRRPNGLMRAACLGGAAAVGNALTAALIKSSMDILEHQGVAAWLLSWQTYAFAAAGGFSLFLLGTAMQGGPLIASQPALTLGDAVVGFCLGVTLYGEQPRTGFWLLPALAGFAVLSYGVFAMSRTQCLYKCVHPEEHLASPAGQPAASAT</sequence>
<keyword evidence="1" id="KW-1133">Transmembrane helix</keyword>
<protein>
    <recommendedName>
        <fullName evidence="4">Integral membrane protein</fullName>
    </recommendedName>
</protein>
<feature type="transmembrane region" description="Helical" evidence="1">
    <location>
        <begin position="229"/>
        <end position="247"/>
    </location>
</feature>
<evidence type="ECO:0008006" key="4">
    <source>
        <dbReference type="Google" id="ProtNLM"/>
    </source>
</evidence>
<keyword evidence="1" id="KW-0472">Membrane</keyword>
<dbReference type="PANTHER" id="PTHR40761">
    <property type="entry name" value="CONSERVED INTEGRAL MEMBRANE ALANINE VALINE AND LEUCINE RICH PROTEIN-RELATED"/>
    <property type="match status" value="1"/>
</dbReference>
<name>A0A239AU96_9ACTN</name>
<dbReference type="EMBL" id="FZOF01000002">
    <property type="protein sequence ID" value="SNR99187.1"/>
    <property type="molecule type" value="Genomic_DNA"/>
</dbReference>
<feature type="transmembrane region" description="Helical" evidence="1">
    <location>
        <begin position="78"/>
        <end position="95"/>
    </location>
</feature>
<dbReference type="OrthoDB" id="3822427at2"/>
<dbReference type="AlphaFoldDB" id="A0A239AU96"/>
<proteinExistence type="predicted"/>
<keyword evidence="1" id="KW-0812">Transmembrane</keyword>
<feature type="transmembrane region" description="Helical" evidence="1">
    <location>
        <begin position="254"/>
        <end position="273"/>
    </location>
</feature>
<keyword evidence="3" id="KW-1185">Reference proteome</keyword>
<dbReference type="PANTHER" id="PTHR40761:SF1">
    <property type="entry name" value="CONSERVED INTEGRAL MEMBRANE ALANINE VALINE AND LEUCINE RICH PROTEIN-RELATED"/>
    <property type="match status" value="1"/>
</dbReference>
<evidence type="ECO:0000313" key="3">
    <source>
        <dbReference type="Proteomes" id="UP000198280"/>
    </source>
</evidence>
<dbReference type="RefSeq" id="WP_089222351.1">
    <property type="nucleotide sequence ID" value="NZ_FZOF01000002.1"/>
</dbReference>
<feature type="transmembrane region" description="Helical" evidence="1">
    <location>
        <begin position="131"/>
        <end position="152"/>
    </location>
</feature>
<accession>A0A239AU96</accession>
<feature type="transmembrane region" description="Helical" evidence="1">
    <location>
        <begin position="191"/>
        <end position="217"/>
    </location>
</feature>
<feature type="transmembrane region" description="Helical" evidence="1">
    <location>
        <begin position="101"/>
        <end position="119"/>
    </location>
</feature>
<dbReference type="Proteomes" id="UP000198280">
    <property type="component" value="Unassembled WGS sequence"/>
</dbReference>
<organism evidence="2 3">
    <name type="scientific">Actinacidiphila glaucinigra</name>
    <dbReference type="NCBI Taxonomy" id="235986"/>
    <lineage>
        <taxon>Bacteria</taxon>
        <taxon>Bacillati</taxon>
        <taxon>Actinomycetota</taxon>
        <taxon>Actinomycetes</taxon>
        <taxon>Kitasatosporales</taxon>
        <taxon>Streptomycetaceae</taxon>
        <taxon>Actinacidiphila</taxon>
    </lineage>
</organism>
<dbReference type="NCBIfam" id="NF038012">
    <property type="entry name" value="DMT_1"/>
    <property type="match status" value="1"/>
</dbReference>
<evidence type="ECO:0000313" key="2">
    <source>
        <dbReference type="EMBL" id="SNR99187.1"/>
    </source>
</evidence>
<reference evidence="2 3" key="1">
    <citation type="submission" date="2017-06" db="EMBL/GenBank/DDBJ databases">
        <authorList>
            <person name="Kim H.J."/>
            <person name="Triplett B.A."/>
        </authorList>
    </citation>
    <scope>NUCLEOTIDE SEQUENCE [LARGE SCALE GENOMIC DNA]</scope>
    <source>
        <strain evidence="2 3">CGMCC 4.1858</strain>
    </source>
</reference>
<feature type="transmembrane region" description="Helical" evidence="1">
    <location>
        <begin position="158"/>
        <end position="179"/>
    </location>
</feature>
<gene>
    <name evidence="2" type="ORF">SAMN05216252_102175</name>
</gene>
<evidence type="ECO:0000256" key="1">
    <source>
        <dbReference type="SAM" id="Phobius"/>
    </source>
</evidence>